<evidence type="ECO:0000256" key="1">
    <source>
        <dbReference type="SAM" id="MobiDB-lite"/>
    </source>
</evidence>
<keyword evidence="4" id="KW-1185">Reference proteome</keyword>
<accession>A0A8W8K140</accession>
<dbReference type="SUPFAM" id="SSF46938">
    <property type="entry name" value="CRAL/TRIO N-terminal domain"/>
    <property type="match status" value="1"/>
</dbReference>
<dbReference type="SMART" id="SM01100">
    <property type="entry name" value="CRAL_TRIO_N"/>
    <property type="match status" value="1"/>
</dbReference>
<dbReference type="InterPro" id="IPR011074">
    <property type="entry name" value="CRAL/TRIO_N_dom"/>
</dbReference>
<dbReference type="PROSITE" id="PS50191">
    <property type="entry name" value="CRAL_TRIO"/>
    <property type="match status" value="1"/>
</dbReference>
<dbReference type="EnsemblMetazoa" id="G21196.2">
    <property type="protein sequence ID" value="G21196.2:cds"/>
    <property type="gene ID" value="G21196"/>
</dbReference>
<dbReference type="CDD" id="cd00170">
    <property type="entry name" value="SEC14"/>
    <property type="match status" value="1"/>
</dbReference>
<dbReference type="GO" id="GO:0008526">
    <property type="term" value="F:phosphatidylinositol transfer activity"/>
    <property type="evidence" value="ECO:0007669"/>
    <property type="project" value="TreeGrafter"/>
</dbReference>
<reference evidence="3" key="1">
    <citation type="submission" date="2022-08" db="UniProtKB">
        <authorList>
            <consortium name="EnsemblMetazoa"/>
        </authorList>
    </citation>
    <scope>IDENTIFICATION</scope>
    <source>
        <strain evidence="3">05x7-T-G4-1.051#20</strain>
    </source>
</reference>
<dbReference type="InterPro" id="IPR052578">
    <property type="entry name" value="PI_Transfer_CRAL-TRIO"/>
</dbReference>
<organism evidence="3 4">
    <name type="scientific">Magallana gigas</name>
    <name type="common">Pacific oyster</name>
    <name type="synonym">Crassostrea gigas</name>
    <dbReference type="NCBI Taxonomy" id="29159"/>
    <lineage>
        <taxon>Eukaryota</taxon>
        <taxon>Metazoa</taxon>
        <taxon>Spiralia</taxon>
        <taxon>Lophotrochozoa</taxon>
        <taxon>Mollusca</taxon>
        <taxon>Bivalvia</taxon>
        <taxon>Autobranchia</taxon>
        <taxon>Pteriomorphia</taxon>
        <taxon>Ostreida</taxon>
        <taxon>Ostreoidea</taxon>
        <taxon>Ostreidae</taxon>
        <taxon>Magallana</taxon>
    </lineage>
</organism>
<dbReference type="InterPro" id="IPR001251">
    <property type="entry name" value="CRAL-TRIO_dom"/>
</dbReference>
<dbReference type="InterPro" id="IPR036273">
    <property type="entry name" value="CRAL/TRIO_N_dom_sf"/>
</dbReference>
<evidence type="ECO:0000313" key="4">
    <source>
        <dbReference type="Proteomes" id="UP000005408"/>
    </source>
</evidence>
<dbReference type="Proteomes" id="UP000005408">
    <property type="component" value="Unassembled WGS sequence"/>
</dbReference>
<dbReference type="EnsemblMetazoa" id="G21196.8">
    <property type="protein sequence ID" value="G21196.8:cds"/>
    <property type="gene ID" value="G21196"/>
</dbReference>
<dbReference type="Pfam" id="PF00650">
    <property type="entry name" value="CRAL_TRIO"/>
    <property type="match status" value="1"/>
</dbReference>
<dbReference type="InterPro" id="IPR036865">
    <property type="entry name" value="CRAL-TRIO_dom_sf"/>
</dbReference>
<dbReference type="SUPFAM" id="SSF52087">
    <property type="entry name" value="CRAL/TRIO domain"/>
    <property type="match status" value="1"/>
</dbReference>
<dbReference type="EnsemblMetazoa" id="G21196.5">
    <property type="protein sequence ID" value="G21196.5:cds"/>
    <property type="gene ID" value="G21196"/>
</dbReference>
<proteinExistence type="predicted"/>
<sequence>TVSMEKSMQSLKDRMKDVQPIEGDEDFFPNDSTIVRYLKSRDWNVDEAEKMLRNTIEFRRRTNVIDIDCRWCHERPGFHTMRQVGFDESGRPVIYSNFRQAATHRYSAEDSITHVSYIIENAKLTMKPGISTWVFVVDCSGMSLPLCNPKLGYGVTQTLADHYPERLGMVICLNHNTVFHAVWKAIKVFVHRNTASKVNLVRSMSKVKELFHEYFSDELTNWLLDEIKLNKKGPLCDSQQRFWERPAKKGSHDPRGCPSYVAEYVDNYLEKKETSNQRVHRPFPTMIDSLSGKCCKVQSNSSRDEASLSDVSGTSSDCELDSDKADDIEIPDEFKIDNSAVKQISVS</sequence>
<name>A0A8W8K140_MAGGI</name>
<evidence type="ECO:0000313" key="3">
    <source>
        <dbReference type="EnsemblMetazoa" id="G21196.5:cds"/>
    </source>
</evidence>
<dbReference type="EnsemblMetazoa" id="G21196.7">
    <property type="protein sequence ID" value="G21196.7:cds"/>
    <property type="gene ID" value="G21196"/>
</dbReference>
<protein>
    <recommendedName>
        <fullName evidence="2">CRAL-TRIO domain-containing protein</fullName>
    </recommendedName>
</protein>
<dbReference type="PANTHER" id="PTHR45824">
    <property type="entry name" value="GH16843P"/>
    <property type="match status" value="1"/>
</dbReference>
<dbReference type="PANTHER" id="PTHR45824:SF29">
    <property type="entry name" value="GH16843P"/>
    <property type="match status" value="1"/>
</dbReference>
<dbReference type="Pfam" id="PF03765">
    <property type="entry name" value="CRAL_TRIO_N"/>
    <property type="match status" value="1"/>
</dbReference>
<dbReference type="SMART" id="SM00516">
    <property type="entry name" value="SEC14"/>
    <property type="match status" value="1"/>
</dbReference>
<feature type="domain" description="CRAL-TRIO" evidence="2">
    <location>
        <begin position="84"/>
        <end position="239"/>
    </location>
</feature>
<evidence type="ECO:0000259" key="2">
    <source>
        <dbReference type="PROSITE" id="PS50191"/>
    </source>
</evidence>
<feature type="region of interest" description="Disordered" evidence="1">
    <location>
        <begin position="303"/>
        <end position="324"/>
    </location>
</feature>
<dbReference type="Gene3D" id="3.40.525.10">
    <property type="entry name" value="CRAL-TRIO lipid binding domain"/>
    <property type="match status" value="1"/>
</dbReference>
<dbReference type="AlphaFoldDB" id="A0A8W8K140"/>